<keyword evidence="1" id="KW-1133">Transmembrane helix</keyword>
<dbReference type="GO" id="GO:0009653">
    <property type="term" value="P:anatomical structure morphogenesis"/>
    <property type="evidence" value="ECO:0007669"/>
    <property type="project" value="TreeGrafter"/>
</dbReference>
<gene>
    <name evidence="2" type="primary">Frem2</name>
    <name evidence="2" type="ORF">FJT64_026788</name>
</gene>
<dbReference type="PANTHER" id="PTHR45739:SF8">
    <property type="entry name" value="FRAS1-RELATED EXTRACELLULAR MATRIX PROTEIN 1"/>
    <property type="match status" value="1"/>
</dbReference>
<dbReference type="Proteomes" id="UP000440578">
    <property type="component" value="Unassembled WGS sequence"/>
</dbReference>
<keyword evidence="1" id="KW-0472">Membrane</keyword>
<dbReference type="InterPro" id="IPR051561">
    <property type="entry name" value="FRAS1_ECM"/>
</dbReference>
<evidence type="ECO:0000313" key="3">
    <source>
        <dbReference type="Proteomes" id="UP000440578"/>
    </source>
</evidence>
<evidence type="ECO:0000256" key="1">
    <source>
        <dbReference type="SAM" id="Phobius"/>
    </source>
</evidence>
<keyword evidence="1" id="KW-0812">Transmembrane</keyword>
<name>A0A6A4WFI9_AMPAM</name>
<evidence type="ECO:0000313" key="2">
    <source>
        <dbReference type="EMBL" id="KAF0300788.1"/>
    </source>
</evidence>
<reference evidence="2 3" key="1">
    <citation type="submission" date="2019-07" db="EMBL/GenBank/DDBJ databases">
        <title>Draft genome assembly of a fouling barnacle, Amphibalanus amphitrite (Darwin, 1854): The first reference genome for Thecostraca.</title>
        <authorList>
            <person name="Kim W."/>
        </authorList>
    </citation>
    <scope>NUCLEOTIDE SEQUENCE [LARGE SCALE GENOMIC DNA]</scope>
    <source>
        <strain evidence="2">SNU_AA5</strain>
        <tissue evidence="2">Soma without cirri and trophi</tissue>
    </source>
</reference>
<proteinExistence type="predicted"/>
<accession>A0A6A4WFI9</accession>
<organism evidence="2 3">
    <name type="scientific">Amphibalanus amphitrite</name>
    <name type="common">Striped barnacle</name>
    <name type="synonym">Balanus amphitrite</name>
    <dbReference type="NCBI Taxonomy" id="1232801"/>
    <lineage>
        <taxon>Eukaryota</taxon>
        <taxon>Metazoa</taxon>
        <taxon>Ecdysozoa</taxon>
        <taxon>Arthropoda</taxon>
        <taxon>Crustacea</taxon>
        <taxon>Multicrustacea</taxon>
        <taxon>Cirripedia</taxon>
        <taxon>Thoracica</taxon>
        <taxon>Thoracicalcarea</taxon>
        <taxon>Balanomorpha</taxon>
        <taxon>Balanoidea</taxon>
        <taxon>Balanidae</taxon>
        <taxon>Amphibalaninae</taxon>
        <taxon>Amphibalanus</taxon>
    </lineage>
</organism>
<comment type="caution">
    <text evidence="2">The sequence shown here is derived from an EMBL/GenBank/DDBJ whole genome shotgun (WGS) entry which is preliminary data.</text>
</comment>
<dbReference type="EMBL" id="VIIS01001234">
    <property type="protein sequence ID" value="KAF0300788.1"/>
    <property type="molecule type" value="Genomic_DNA"/>
</dbReference>
<keyword evidence="3" id="KW-1185">Reference proteome</keyword>
<feature type="transmembrane region" description="Helical" evidence="1">
    <location>
        <begin position="637"/>
        <end position="658"/>
    </location>
</feature>
<dbReference type="PANTHER" id="PTHR45739">
    <property type="entry name" value="MATRIX PROTEIN, PUTATIVE-RELATED"/>
    <property type="match status" value="1"/>
</dbReference>
<dbReference type="OrthoDB" id="430044at2759"/>
<sequence length="664" mass="71657">MGTVVGREELEFGVNVSRLVVPVEILFDRDREHREAFSVHLTEDQRGLANVTQDRAVVYVEEVEVAADVTFPAPPLVVSLQDYGDVPAAPEALLAGYPVVCVTACDPAHPEFVRLGPLCAREGVDNNHTVYRWMVASPAPPGQPPRPLRQLTAAVFFAGTSERTLDAVYVPVGGRVQCAARAADAAGRPGSELLSRPAEVDAARGLCEPRLAGTIGAEPFTAKLKYTGADDPTHPHKVRVTVLIPHVDGLLPALSTRPLNNFDLTLGSRAARLGNHRCSNLLDADEVRTGAGFITNATAAPPAAAAPVAAHQLDAALRPARTLRFYRSLDWQGCVWRFEAEYSVSELVSVCGARIGAAPADDGLLQSLVALTVPLYVSYVFLAPETPDGWQHSDMATQLRLTFAYDTSVLWSEGIGPPALSPAGGQLHPTGMRLREDGRLAVTFRTEAAFRGMFVLEHQALSGVRSRVTSNDHSEMSFTLRLTHSEPTFEQPTQQWEFVSDFAARDYSGNFSVLLVPCLAEEAVLFSEPPRCNPAPPTEFDLLVRFQQVSDPVPAQFSLNTQFHVMKKREAWLSADPTRLGTTDADVAFAPGERVLGRIMVDPVQYLGGSFHLSIDKCFPLAAAAAGGGQGPDSGELLLILGGLMLGVVSSLLLGLLIRRRWLS</sequence>
<protein>
    <submittedName>
        <fullName evidence="2">FRAS1-related extracellular matrix protein 2</fullName>
    </submittedName>
</protein>
<dbReference type="AlphaFoldDB" id="A0A6A4WFI9"/>